<accession>A0A370TCA0</accession>
<dbReference type="OrthoDB" id="5428863at2759"/>
<dbReference type="EMBL" id="NPIC01000011">
    <property type="protein sequence ID" value="RDL31862.1"/>
    <property type="molecule type" value="Genomic_DNA"/>
</dbReference>
<name>A0A370TCA0_9HELO</name>
<dbReference type="AlphaFoldDB" id="A0A370TCA0"/>
<organism evidence="2 3">
    <name type="scientific">Venustampulla echinocandica</name>
    <dbReference type="NCBI Taxonomy" id="2656787"/>
    <lineage>
        <taxon>Eukaryota</taxon>
        <taxon>Fungi</taxon>
        <taxon>Dikarya</taxon>
        <taxon>Ascomycota</taxon>
        <taxon>Pezizomycotina</taxon>
        <taxon>Leotiomycetes</taxon>
        <taxon>Helotiales</taxon>
        <taxon>Pleuroascaceae</taxon>
        <taxon>Venustampulla</taxon>
    </lineage>
</organism>
<reference evidence="2 3" key="1">
    <citation type="journal article" date="2018" name="IMA Fungus">
        <title>IMA Genome-F 9: Draft genome sequence of Annulohypoxylon stygium, Aspergillus mulundensis, Berkeleyomyces basicola (syn. Thielaviopsis basicola), Ceratocystis smalleyi, two Cercospora beticola strains, Coleophoma cylindrospora, Fusarium fracticaudum, Phialophora cf. hyalina, and Morchella septimelata.</title>
        <authorList>
            <person name="Wingfield B.D."/>
            <person name="Bills G.F."/>
            <person name="Dong Y."/>
            <person name="Huang W."/>
            <person name="Nel W.J."/>
            <person name="Swalarsk-Parry B.S."/>
            <person name="Vaghefi N."/>
            <person name="Wilken P.M."/>
            <person name="An Z."/>
            <person name="de Beer Z.W."/>
            <person name="De Vos L."/>
            <person name="Chen L."/>
            <person name="Duong T.A."/>
            <person name="Gao Y."/>
            <person name="Hammerbacher A."/>
            <person name="Kikkert J.R."/>
            <person name="Li Y."/>
            <person name="Li H."/>
            <person name="Li K."/>
            <person name="Li Q."/>
            <person name="Liu X."/>
            <person name="Ma X."/>
            <person name="Naidoo K."/>
            <person name="Pethybridge S.J."/>
            <person name="Sun J."/>
            <person name="Steenkamp E.T."/>
            <person name="van der Nest M.A."/>
            <person name="van Wyk S."/>
            <person name="Wingfield M.J."/>
            <person name="Xiong C."/>
            <person name="Yue Q."/>
            <person name="Zhang X."/>
        </authorList>
    </citation>
    <scope>NUCLEOTIDE SEQUENCE [LARGE SCALE GENOMIC DNA]</scope>
    <source>
        <strain evidence="2 3">BP 5553</strain>
    </source>
</reference>
<dbReference type="Proteomes" id="UP000254866">
    <property type="component" value="Unassembled WGS sequence"/>
</dbReference>
<keyword evidence="3" id="KW-1185">Reference proteome</keyword>
<protein>
    <recommendedName>
        <fullName evidence="1">Heterokaryon incompatibility domain-containing protein</fullName>
    </recommendedName>
</protein>
<proteinExistence type="predicted"/>
<evidence type="ECO:0000313" key="2">
    <source>
        <dbReference type="EMBL" id="RDL31862.1"/>
    </source>
</evidence>
<dbReference type="InterPro" id="IPR010730">
    <property type="entry name" value="HET"/>
</dbReference>
<dbReference type="Pfam" id="PF06985">
    <property type="entry name" value="HET"/>
    <property type="match status" value="1"/>
</dbReference>
<dbReference type="PANTHER" id="PTHR33112:SF12">
    <property type="entry name" value="HETEROKARYON INCOMPATIBILITY DOMAIN-CONTAINING PROTEIN"/>
    <property type="match status" value="1"/>
</dbReference>
<dbReference type="GeneID" id="43602113"/>
<evidence type="ECO:0000313" key="3">
    <source>
        <dbReference type="Proteomes" id="UP000254866"/>
    </source>
</evidence>
<dbReference type="RefSeq" id="XP_031865794.1">
    <property type="nucleotide sequence ID" value="XM_032017887.1"/>
</dbReference>
<comment type="caution">
    <text evidence="2">The sequence shown here is derived from an EMBL/GenBank/DDBJ whole genome shotgun (WGS) entry which is preliminary data.</text>
</comment>
<sequence length="730" mass="83410">MKCEICEKILSVLREPLRGAPRGMVTLGSGREVIQHSQCKDHQQLIICALGLDFSRLLAETPTMAEKVDLIEIHKSPANAGAIITAKIPKYPQTPKSLSALYIVENADSYDSYIRGRILDPQWIDSNLPRLWKTSCDRLHEGICKNFSNEIQCAITPVWLVDVWQQCVVKPPRNCSYVALSYVWGDHTTLQAMCNNICQLQKQGSLSTNQAVTSIARTIRDAIGIVQLLEERYLWVDTLCIVQDDELHKYVELAKMAAIFANASITILAVQGENANSGLRGFREVSQPRHIKQAFHWLGNDVRVAQYPIQADGGKIELATDKSVWKTRGWTYQEHLFARRKLIFDGDSIRWECAASTWREHTELSHELKPWWGDEDIYDLFGSSIPDLGVFTTILHNYNIRSFTYPEDALNAFSGIASALSASFEGGFVSGLPTALFDLALLWLPYERLERRTARYPQRQHCLPSWSWAGWSGRINMELATDFIRNTPKHFRSEMQRVVRLTSWKYHDTLEAPGKHIHASIFDHRQSYLGTQSQCPSGWTRHPTLETPKAINEAPDPRSPPSWFYRNTRHPELDFWYPIPLPNVGDSFPSVQALYISCKTQRAWLSAAEEILPNNGYRPTISLRDHAGIWAGVLLPHDKLSMFSKPHEMPAGSIELVEVALGLCRDITSPWPGLIEIKHHDRIKKGQWYEYYWVMWIEWLEGVAYRKGLGRVCKDVWESQDRKSVDLMLA</sequence>
<evidence type="ECO:0000259" key="1">
    <source>
        <dbReference type="Pfam" id="PF06985"/>
    </source>
</evidence>
<feature type="domain" description="Heterokaryon incompatibility" evidence="1">
    <location>
        <begin position="177"/>
        <end position="334"/>
    </location>
</feature>
<dbReference type="STRING" id="2656787.A0A370TCA0"/>
<gene>
    <name evidence="2" type="ORF">BP5553_09264</name>
</gene>
<dbReference type="PANTHER" id="PTHR33112">
    <property type="entry name" value="DOMAIN PROTEIN, PUTATIVE-RELATED"/>
    <property type="match status" value="1"/>
</dbReference>